<gene>
    <name evidence="2" type="ORF">MNOR_LOCUS14018</name>
</gene>
<keyword evidence="1" id="KW-0472">Membrane</keyword>
<evidence type="ECO:0000313" key="3">
    <source>
        <dbReference type="Proteomes" id="UP001497623"/>
    </source>
</evidence>
<feature type="transmembrane region" description="Helical" evidence="1">
    <location>
        <begin position="49"/>
        <end position="69"/>
    </location>
</feature>
<proteinExistence type="predicted"/>
<dbReference type="AlphaFoldDB" id="A0AAV2QMR2"/>
<keyword evidence="1" id="KW-0812">Transmembrane</keyword>
<name>A0AAV2QMR2_MEGNR</name>
<keyword evidence="1" id="KW-1133">Transmembrane helix</keyword>
<keyword evidence="3" id="KW-1185">Reference proteome</keyword>
<dbReference type="Proteomes" id="UP001497623">
    <property type="component" value="Unassembled WGS sequence"/>
</dbReference>
<evidence type="ECO:0000256" key="1">
    <source>
        <dbReference type="SAM" id="Phobius"/>
    </source>
</evidence>
<comment type="caution">
    <text evidence="2">The sequence shown here is derived from an EMBL/GenBank/DDBJ whole genome shotgun (WGS) entry which is preliminary data.</text>
</comment>
<accession>A0AAV2QMR2</accession>
<protein>
    <submittedName>
        <fullName evidence="2">Uncharacterized protein</fullName>
    </submittedName>
</protein>
<sequence>MLLCDRHVTEICEAILHHFCYTSEELRKAFHVNTLRRALEIHTYLHSRAISGISYIFLIISLCGTALSCTVQIQKVYTKVDWPRVQQLLFDVLIMASTKTK</sequence>
<dbReference type="EMBL" id="CAXKWB010008264">
    <property type="protein sequence ID" value="CAL4090406.1"/>
    <property type="molecule type" value="Genomic_DNA"/>
</dbReference>
<organism evidence="2 3">
    <name type="scientific">Meganyctiphanes norvegica</name>
    <name type="common">Northern krill</name>
    <name type="synonym">Thysanopoda norvegica</name>
    <dbReference type="NCBI Taxonomy" id="48144"/>
    <lineage>
        <taxon>Eukaryota</taxon>
        <taxon>Metazoa</taxon>
        <taxon>Ecdysozoa</taxon>
        <taxon>Arthropoda</taxon>
        <taxon>Crustacea</taxon>
        <taxon>Multicrustacea</taxon>
        <taxon>Malacostraca</taxon>
        <taxon>Eumalacostraca</taxon>
        <taxon>Eucarida</taxon>
        <taxon>Euphausiacea</taxon>
        <taxon>Euphausiidae</taxon>
        <taxon>Meganyctiphanes</taxon>
    </lineage>
</organism>
<evidence type="ECO:0000313" key="2">
    <source>
        <dbReference type="EMBL" id="CAL4090406.1"/>
    </source>
</evidence>
<reference evidence="2 3" key="1">
    <citation type="submission" date="2024-05" db="EMBL/GenBank/DDBJ databases">
        <authorList>
            <person name="Wallberg A."/>
        </authorList>
    </citation>
    <scope>NUCLEOTIDE SEQUENCE [LARGE SCALE GENOMIC DNA]</scope>
</reference>